<organism evidence="3">
    <name type="scientific">Brugia pahangi</name>
    <name type="common">Filarial nematode worm</name>
    <dbReference type="NCBI Taxonomy" id="6280"/>
    <lineage>
        <taxon>Eukaryota</taxon>
        <taxon>Metazoa</taxon>
        <taxon>Ecdysozoa</taxon>
        <taxon>Nematoda</taxon>
        <taxon>Chromadorea</taxon>
        <taxon>Rhabditida</taxon>
        <taxon>Spirurina</taxon>
        <taxon>Spiruromorpha</taxon>
        <taxon>Filarioidea</taxon>
        <taxon>Onchocercidae</taxon>
        <taxon>Brugia</taxon>
    </lineage>
</organism>
<sequence>MEIILDVKISFETKNLLMNSRPLRLEFWRVLSKSTTMKFTEIETIQLAVQDIRNSGPFVQRYILTLLLNSTTTHSALFDTSFLKHFLHELMKTRQSNRHLANLLLIKLNHNEWCFDWLYSSAVNEDQQIQAIAIQALELLLKRGTPDIQLYKIIVVLLKSQNETIREKAAKLCSHMVNRKTAALNPEILFWWFAQYYPEIEEFISQCGDFGNNEHTRLFDACVSNPYTEAVPICSEHLSSVLQLIS</sequence>
<dbReference type="STRING" id="6280.A0A0N4SWP2"/>
<dbReference type="InterPro" id="IPR011989">
    <property type="entry name" value="ARM-like"/>
</dbReference>
<dbReference type="AlphaFoldDB" id="A0A0N4SWP2"/>
<reference evidence="1 2" key="2">
    <citation type="submission" date="2018-11" db="EMBL/GenBank/DDBJ databases">
        <authorList>
            <consortium name="Pathogen Informatics"/>
        </authorList>
    </citation>
    <scope>NUCLEOTIDE SEQUENCE [LARGE SCALE GENOMIC DNA]</scope>
</reference>
<evidence type="ECO:0000313" key="2">
    <source>
        <dbReference type="Proteomes" id="UP000278627"/>
    </source>
</evidence>
<dbReference type="InterPro" id="IPR016024">
    <property type="entry name" value="ARM-type_fold"/>
</dbReference>
<dbReference type="WBParaSite" id="BPAG_0000006001-mRNA-1">
    <property type="protein sequence ID" value="BPAG_0000006001-mRNA-1"/>
    <property type="gene ID" value="BPAG_0000006001"/>
</dbReference>
<dbReference type="EMBL" id="UZAD01000002">
    <property type="protein sequence ID" value="VDN81247.1"/>
    <property type="molecule type" value="Genomic_DNA"/>
</dbReference>
<dbReference type="Proteomes" id="UP000278627">
    <property type="component" value="Unassembled WGS sequence"/>
</dbReference>
<name>A0A0N4SWP2_BRUPA</name>
<evidence type="ECO:0000313" key="3">
    <source>
        <dbReference type="WBParaSite" id="BPAG_0000006001-mRNA-1"/>
    </source>
</evidence>
<keyword evidence="2" id="KW-1185">Reference proteome</keyword>
<dbReference type="Gene3D" id="1.25.10.10">
    <property type="entry name" value="Leucine-rich Repeat Variant"/>
    <property type="match status" value="1"/>
</dbReference>
<proteinExistence type="predicted"/>
<protein>
    <submittedName>
        <fullName evidence="3">Importin N-terminal domain-containing protein</fullName>
    </submittedName>
</protein>
<accession>A0A0N4SWP2</accession>
<dbReference type="SUPFAM" id="SSF48371">
    <property type="entry name" value="ARM repeat"/>
    <property type="match status" value="1"/>
</dbReference>
<evidence type="ECO:0000313" key="1">
    <source>
        <dbReference type="EMBL" id="VDN81247.1"/>
    </source>
</evidence>
<reference evidence="3" key="1">
    <citation type="submission" date="2017-02" db="UniProtKB">
        <authorList>
            <consortium name="WormBaseParasite"/>
        </authorList>
    </citation>
    <scope>IDENTIFICATION</scope>
</reference>
<gene>
    <name evidence="1" type="ORF">BPAG_LOCUS61</name>
</gene>